<sequence length="366" mass="39691">MIGQSSVVMRGALERQVGSPPLVDPVRRLEVRRRPSVHRQHGRREQVQRLAPAASALLPDAEQQVLDGVPRREPTDGAGPDGLHLPPVVEVPHVLGADGVRRVHEQIRHPRRQRRERRLAAGGAASSLLQDGRHARRDEAAGDADALPHPPVPDPLHRRRHERRVEEERWKQHAPRRPGQGLAGQRRDGRTQRVARQPHAAVLPGRRRRQGVVDGLHGGAEAGLAFEPVADELEVELQVPLRGALLGDGAAEGDDEVWGGGGSGGVGEVERGVKRVDGAEDGAVGGVDEHLMQIEVEEPPPRRRAGVGALPVPLPVALEDVHALDEARHDGAPVVGAVPGRSKAYQIIQAIRIQKRRLLDNLCRSA</sequence>
<feature type="compositionally biased region" description="Low complexity" evidence="1">
    <location>
        <begin position="120"/>
        <end position="130"/>
    </location>
</feature>
<feature type="compositionally biased region" description="Basic and acidic residues" evidence="1">
    <location>
        <begin position="131"/>
        <end position="140"/>
    </location>
</feature>
<protein>
    <submittedName>
        <fullName evidence="2">Uncharacterized protein</fullName>
    </submittedName>
</protein>
<reference evidence="3" key="1">
    <citation type="submission" date="2024-06" db="EMBL/GenBank/DDBJ databases">
        <authorList>
            <person name="Ryan C."/>
        </authorList>
    </citation>
    <scope>NUCLEOTIDE SEQUENCE [LARGE SCALE GENOMIC DNA]</scope>
</reference>
<evidence type="ECO:0000313" key="2">
    <source>
        <dbReference type="EMBL" id="CAL4974339.1"/>
    </source>
</evidence>
<organism evidence="2 3">
    <name type="scientific">Urochloa decumbens</name>
    <dbReference type="NCBI Taxonomy" id="240449"/>
    <lineage>
        <taxon>Eukaryota</taxon>
        <taxon>Viridiplantae</taxon>
        <taxon>Streptophyta</taxon>
        <taxon>Embryophyta</taxon>
        <taxon>Tracheophyta</taxon>
        <taxon>Spermatophyta</taxon>
        <taxon>Magnoliopsida</taxon>
        <taxon>Liliopsida</taxon>
        <taxon>Poales</taxon>
        <taxon>Poaceae</taxon>
        <taxon>PACMAD clade</taxon>
        <taxon>Panicoideae</taxon>
        <taxon>Panicodae</taxon>
        <taxon>Paniceae</taxon>
        <taxon>Melinidinae</taxon>
        <taxon>Urochloa</taxon>
    </lineage>
</organism>
<gene>
    <name evidence="2" type="ORF">URODEC1_LOCUS52470</name>
</gene>
<evidence type="ECO:0000256" key="1">
    <source>
        <dbReference type="SAM" id="MobiDB-lite"/>
    </source>
</evidence>
<dbReference type="Proteomes" id="UP001497457">
    <property type="component" value="Chromosome 20rd"/>
</dbReference>
<accession>A0ABC9AB13</accession>
<feature type="region of interest" description="Disordered" evidence="1">
    <location>
        <begin position="96"/>
        <end position="210"/>
    </location>
</feature>
<evidence type="ECO:0000313" key="3">
    <source>
        <dbReference type="Proteomes" id="UP001497457"/>
    </source>
</evidence>
<name>A0ABC9AB13_9POAL</name>
<proteinExistence type="predicted"/>
<reference evidence="2 3" key="2">
    <citation type="submission" date="2024-10" db="EMBL/GenBank/DDBJ databases">
        <authorList>
            <person name="Ryan C."/>
        </authorList>
    </citation>
    <scope>NUCLEOTIDE SEQUENCE [LARGE SCALE GENOMIC DNA]</scope>
</reference>
<keyword evidence="3" id="KW-1185">Reference proteome</keyword>
<dbReference type="EMBL" id="OZ075130">
    <property type="protein sequence ID" value="CAL4974339.1"/>
    <property type="molecule type" value="Genomic_DNA"/>
</dbReference>
<feature type="compositionally biased region" description="Basic and acidic residues" evidence="1">
    <location>
        <begin position="99"/>
        <end position="108"/>
    </location>
</feature>
<dbReference type="AlphaFoldDB" id="A0ABC9AB13"/>